<proteinExistence type="predicted"/>
<gene>
    <name evidence="1" type="ORF">EDEG_03590</name>
</gene>
<accession>J9D272</accession>
<dbReference type="EMBL" id="AFBI03000101">
    <property type="protein sequence ID" value="EJW01946.1"/>
    <property type="molecule type" value="Genomic_DNA"/>
</dbReference>
<organism evidence="1 2">
    <name type="scientific">Edhazardia aedis (strain USNM 41457)</name>
    <name type="common">Microsporidian parasite</name>
    <dbReference type="NCBI Taxonomy" id="1003232"/>
    <lineage>
        <taxon>Eukaryota</taxon>
        <taxon>Fungi</taxon>
        <taxon>Fungi incertae sedis</taxon>
        <taxon>Microsporidia</taxon>
        <taxon>Edhazardia</taxon>
    </lineage>
</organism>
<dbReference type="HOGENOM" id="CLU_514854_0_0_1"/>
<reference evidence="2" key="2">
    <citation type="submission" date="2015-07" db="EMBL/GenBank/DDBJ databases">
        <title>Contrasting host-pathogen interactions and genome evolution in two generalist and specialist microsporidian pathogens of mosquitoes.</title>
        <authorList>
            <consortium name="The Broad Institute Genomics Platform"/>
            <consortium name="The Broad Institute Genome Sequencing Center for Infectious Disease"/>
            <person name="Cuomo C.A."/>
            <person name="Sanscrainte N.D."/>
            <person name="Goldberg J.M."/>
            <person name="Heiman D."/>
            <person name="Young S."/>
            <person name="Zeng Q."/>
            <person name="Becnel J.J."/>
            <person name="Birren B.W."/>
        </authorList>
    </citation>
    <scope>NUCLEOTIDE SEQUENCE [LARGE SCALE GENOMIC DNA]</scope>
    <source>
        <strain evidence="2">USNM 41457</strain>
    </source>
</reference>
<name>J9D272_EDHAE</name>
<comment type="caution">
    <text evidence="1">The sequence shown here is derived from an EMBL/GenBank/DDBJ whole genome shotgun (WGS) entry which is preliminary data.</text>
</comment>
<evidence type="ECO:0000313" key="1">
    <source>
        <dbReference type="EMBL" id="EJW01946.1"/>
    </source>
</evidence>
<dbReference type="Proteomes" id="UP000003163">
    <property type="component" value="Unassembled WGS sequence"/>
</dbReference>
<protein>
    <submittedName>
        <fullName evidence="1">Uncharacterized protein</fullName>
    </submittedName>
</protein>
<dbReference type="VEuPathDB" id="MicrosporidiaDB:EDEG_03590"/>
<reference evidence="1 2" key="1">
    <citation type="submission" date="2011-08" db="EMBL/GenBank/DDBJ databases">
        <authorList>
            <person name="Liu Z.J."/>
            <person name="Shi F.L."/>
            <person name="Lu J.Q."/>
            <person name="Li M."/>
            <person name="Wang Z.L."/>
        </authorList>
    </citation>
    <scope>NUCLEOTIDE SEQUENCE [LARGE SCALE GENOMIC DNA]</scope>
    <source>
        <strain evidence="1 2">USNM 41457</strain>
    </source>
</reference>
<dbReference type="InParanoid" id="J9D272"/>
<evidence type="ECO:0000313" key="2">
    <source>
        <dbReference type="Proteomes" id="UP000003163"/>
    </source>
</evidence>
<dbReference type="AlphaFoldDB" id="J9D272"/>
<sequence length="529" mass="61232">MKICLFDSMKCRKIVYVLALFLLMFFSSFKNAISISTSGTSQSQMRHVPNNENIDQSLIGSDSANTTTQKSIQSIETIAVLSENKNEKEESNLQQSIDKSIKTDSSDIKNTDVINFDPNSPVIIQDEPIQTDIMQLKPLNLKALKDFITNNDNTIFENYDVFELFDILSKINDVEQVFYWKGKLHKQFANYDLFKKIVEEKFSYHIKNYLEADLKYISAVYDHHMYFKKAYNKLNKENPSSDSAVYEFCKKEVELRPESVFSTEKTAFQENMVFVKKFNGIFDLFWKKFFLVLKEDKRIAPLDDVMLKFYNINTKMSIPYDSFDYIKLNFGNIKRKMGVDVNVGSRDNLDINIILSSMTSHTNSRVNHFNPIFVDYLFLTRLDRFIFTCNDFTLSSLYIKEDGKLRYSQAGIDLINKVSMFVRKRLSQLFESFVDNSTIQFQFGPCGELGEPENDDATNIYDKNNVNDKTDASFVSTKQIKPRRDELNVFVYDWTACKLPKSPKKCNDCINGVNVHAGLYPDESVHGSV</sequence>
<keyword evidence="2" id="KW-1185">Reference proteome</keyword>